<keyword evidence="1" id="KW-0812">Transmembrane</keyword>
<sequence length="113" mass="12249">MKNKCMKVLKVKMNKGAFLKLAYCFLMAVFIMQFSGVSVFAADYSQVTAPIDNLKGLVSAIVSSVGYIYTLWGIGEWAISFQGSEGVMQAQSFKRIVGGIVAVMAPQILAVLI</sequence>
<evidence type="ECO:0000313" key="2">
    <source>
        <dbReference type="EMBL" id="MCC2242551.1"/>
    </source>
</evidence>
<dbReference type="EMBL" id="JAJEQW010000010">
    <property type="protein sequence ID" value="MCC2242551.1"/>
    <property type="molecule type" value="Genomic_DNA"/>
</dbReference>
<proteinExistence type="predicted"/>
<dbReference type="AlphaFoldDB" id="A0AAW4WGW8"/>
<protein>
    <submittedName>
        <fullName evidence="2">Uncharacterized protein</fullName>
    </submittedName>
</protein>
<dbReference type="RefSeq" id="WP_118639370.1">
    <property type="nucleotide sequence ID" value="NZ_JAJEQW010000010.1"/>
</dbReference>
<keyword evidence="1" id="KW-0472">Membrane</keyword>
<accession>A0AAW4WGW8</accession>
<feature type="transmembrane region" description="Helical" evidence="1">
    <location>
        <begin position="96"/>
        <end position="112"/>
    </location>
</feature>
<evidence type="ECO:0000256" key="1">
    <source>
        <dbReference type="SAM" id="Phobius"/>
    </source>
</evidence>
<feature type="transmembrane region" description="Helical" evidence="1">
    <location>
        <begin position="57"/>
        <end position="75"/>
    </location>
</feature>
<dbReference type="Proteomes" id="UP001198893">
    <property type="component" value="Unassembled WGS sequence"/>
</dbReference>
<name>A0AAW4WGW8_9FIRM</name>
<keyword evidence="1" id="KW-1133">Transmembrane helix</keyword>
<gene>
    <name evidence="2" type="ORF">LKD47_09610</name>
</gene>
<organism evidence="2 3">
    <name type="scientific">Roseburia amylophila</name>
    <dbReference type="NCBI Taxonomy" id="2981794"/>
    <lineage>
        <taxon>Bacteria</taxon>
        <taxon>Bacillati</taxon>
        <taxon>Bacillota</taxon>
        <taxon>Clostridia</taxon>
        <taxon>Lachnospirales</taxon>
        <taxon>Lachnospiraceae</taxon>
        <taxon>Roseburia</taxon>
    </lineage>
</organism>
<evidence type="ECO:0000313" key="3">
    <source>
        <dbReference type="Proteomes" id="UP001198893"/>
    </source>
</evidence>
<comment type="caution">
    <text evidence="2">The sequence shown here is derived from an EMBL/GenBank/DDBJ whole genome shotgun (WGS) entry which is preliminary data.</text>
</comment>
<reference evidence="2" key="1">
    <citation type="submission" date="2021-10" db="EMBL/GenBank/DDBJ databases">
        <title>Anaerobic single-cell dispensing facilitates the cultivation of human gut bacteria.</title>
        <authorList>
            <person name="Afrizal A."/>
        </authorList>
    </citation>
    <scope>NUCLEOTIDE SEQUENCE</scope>
    <source>
        <strain evidence="2">CLA-AA-H204</strain>
    </source>
</reference>